<feature type="transmembrane region" description="Helical" evidence="9">
    <location>
        <begin position="12"/>
        <end position="32"/>
    </location>
</feature>
<keyword evidence="6 9" id="KW-0472">Membrane</keyword>
<comment type="subcellular location">
    <subcellularLocation>
        <location evidence="1">Membrane</location>
        <topology evidence="1">Multi-pass membrane protein</topology>
    </subcellularLocation>
</comment>
<evidence type="ECO:0000256" key="3">
    <source>
        <dbReference type="ARBA" id="ARBA00022692"/>
    </source>
</evidence>
<evidence type="ECO:0000313" key="10">
    <source>
        <dbReference type="EMBL" id="ELK33357.1"/>
    </source>
</evidence>
<feature type="transmembrane region" description="Helical" evidence="9">
    <location>
        <begin position="322"/>
        <end position="344"/>
    </location>
</feature>
<keyword evidence="3 9" id="KW-0812">Transmembrane</keyword>
<feature type="transmembrane region" description="Helical" evidence="9">
    <location>
        <begin position="123"/>
        <end position="149"/>
    </location>
</feature>
<protein>
    <submittedName>
        <fullName evidence="10">Sodium-and chloride-dependent transporter XTRP3</fullName>
    </submittedName>
</protein>
<dbReference type="PROSITE" id="PS50267">
    <property type="entry name" value="NA_NEUROTRAN_SYMP_3"/>
    <property type="match status" value="1"/>
</dbReference>
<evidence type="ECO:0000256" key="2">
    <source>
        <dbReference type="ARBA" id="ARBA00022448"/>
    </source>
</evidence>
<keyword evidence="8" id="KW-0479">Metal-binding</keyword>
<name>L5M4V7_MYODS</name>
<gene>
    <name evidence="10" type="ORF">MDA_GLEAN10018267</name>
</gene>
<reference evidence="11" key="1">
    <citation type="journal article" date="2013" name="Science">
        <title>Comparative analysis of bat genomes provides insight into the evolution of flight and immunity.</title>
        <authorList>
            <person name="Zhang G."/>
            <person name="Cowled C."/>
            <person name="Shi Z."/>
            <person name="Huang Z."/>
            <person name="Bishop-Lilly K.A."/>
            <person name="Fang X."/>
            <person name="Wynne J.W."/>
            <person name="Xiong Z."/>
            <person name="Baker M.L."/>
            <person name="Zhao W."/>
            <person name="Tachedjian M."/>
            <person name="Zhu Y."/>
            <person name="Zhou P."/>
            <person name="Jiang X."/>
            <person name="Ng J."/>
            <person name="Yang L."/>
            <person name="Wu L."/>
            <person name="Xiao J."/>
            <person name="Feng Y."/>
            <person name="Chen Y."/>
            <person name="Sun X."/>
            <person name="Zhang Y."/>
            <person name="Marsh G.A."/>
            <person name="Crameri G."/>
            <person name="Broder C.C."/>
            <person name="Frey K.G."/>
            <person name="Wang L.F."/>
            <person name="Wang J."/>
        </authorList>
    </citation>
    <scope>NUCLEOTIDE SEQUENCE [LARGE SCALE GENOMIC DNA]</scope>
</reference>
<organism evidence="10 11">
    <name type="scientific">Myotis davidii</name>
    <name type="common">David's myotis</name>
    <dbReference type="NCBI Taxonomy" id="225400"/>
    <lineage>
        <taxon>Eukaryota</taxon>
        <taxon>Metazoa</taxon>
        <taxon>Chordata</taxon>
        <taxon>Craniata</taxon>
        <taxon>Vertebrata</taxon>
        <taxon>Euteleostomi</taxon>
        <taxon>Mammalia</taxon>
        <taxon>Eutheria</taxon>
        <taxon>Laurasiatheria</taxon>
        <taxon>Chiroptera</taxon>
        <taxon>Yangochiroptera</taxon>
        <taxon>Vespertilionidae</taxon>
        <taxon>Myotis</taxon>
    </lineage>
</organism>
<dbReference type="EMBL" id="KB104455">
    <property type="protein sequence ID" value="ELK33357.1"/>
    <property type="molecule type" value="Genomic_DNA"/>
</dbReference>
<feature type="binding site" evidence="8">
    <location>
        <position position="180"/>
    </location>
    <ligand>
        <name>Na(+)</name>
        <dbReference type="ChEBI" id="CHEBI:29101"/>
        <label>1</label>
    </ligand>
</feature>
<dbReference type="GO" id="GO:0015193">
    <property type="term" value="F:L-proline transmembrane transporter activity"/>
    <property type="evidence" value="ECO:0007669"/>
    <property type="project" value="TreeGrafter"/>
</dbReference>
<dbReference type="InterPro" id="IPR000175">
    <property type="entry name" value="Na/ntran_symport"/>
</dbReference>
<keyword evidence="4" id="KW-0769">Symport</keyword>
<dbReference type="SUPFAM" id="SSF161070">
    <property type="entry name" value="SNF-like"/>
    <property type="match status" value="1"/>
</dbReference>
<dbReference type="InterPro" id="IPR037272">
    <property type="entry name" value="SNS_sf"/>
</dbReference>
<dbReference type="GO" id="GO:0016324">
    <property type="term" value="C:apical plasma membrane"/>
    <property type="evidence" value="ECO:0007669"/>
    <property type="project" value="TreeGrafter"/>
</dbReference>
<feature type="binding site" evidence="8">
    <location>
        <position position="212"/>
    </location>
    <ligand>
        <name>Na(+)</name>
        <dbReference type="ChEBI" id="CHEBI:29101"/>
        <label>1</label>
    </ligand>
</feature>
<dbReference type="eggNOG" id="KOG3659">
    <property type="taxonomic scope" value="Eukaryota"/>
</dbReference>
<dbReference type="InterPro" id="IPR002438">
    <property type="entry name" value="Neutral_aa_SLC6"/>
</dbReference>
<dbReference type="GO" id="GO:0046872">
    <property type="term" value="F:metal ion binding"/>
    <property type="evidence" value="ECO:0007669"/>
    <property type="project" value="UniProtKB-KW"/>
</dbReference>
<accession>L5M4V7</accession>
<dbReference type="Pfam" id="PF00209">
    <property type="entry name" value="SNF"/>
    <property type="match status" value="2"/>
</dbReference>
<feature type="transmembrane region" description="Helical" evidence="9">
    <location>
        <begin position="206"/>
        <end position="227"/>
    </location>
</feature>
<dbReference type="AlphaFoldDB" id="L5M4V7"/>
<feature type="transmembrane region" description="Helical" evidence="9">
    <location>
        <begin position="365"/>
        <end position="386"/>
    </location>
</feature>
<dbReference type="PRINTS" id="PR01206">
    <property type="entry name" value="ORPHTRNSPORT"/>
</dbReference>
<dbReference type="GO" id="GO:1904271">
    <property type="term" value="P:L-proline import across plasma membrane"/>
    <property type="evidence" value="ECO:0007669"/>
    <property type="project" value="TreeGrafter"/>
</dbReference>
<proteinExistence type="predicted"/>
<evidence type="ECO:0000256" key="8">
    <source>
        <dbReference type="PIRSR" id="PIRSR600175-1"/>
    </source>
</evidence>
<feature type="transmembrane region" description="Helical" evidence="9">
    <location>
        <begin position="169"/>
        <end position="194"/>
    </location>
</feature>
<keyword evidence="8" id="KW-0915">Sodium</keyword>
<keyword evidence="2" id="KW-0813">Transport</keyword>
<dbReference type="Proteomes" id="UP000010556">
    <property type="component" value="Unassembled WGS sequence"/>
</dbReference>
<feature type="transmembrane region" description="Helical" evidence="9">
    <location>
        <begin position="93"/>
        <end position="111"/>
    </location>
</feature>
<feature type="transmembrane region" description="Helical" evidence="9">
    <location>
        <begin position="392"/>
        <end position="415"/>
    </location>
</feature>
<keyword evidence="5 9" id="KW-1133">Transmembrane helix</keyword>
<evidence type="ECO:0000256" key="1">
    <source>
        <dbReference type="ARBA" id="ARBA00004141"/>
    </source>
</evidence>
<dbReference type="PANTHER" id="PTHR11616:SF44">
    <property type="entry name" value="SODIUM- AND CHLORIDE-DEPENDENT TRANSPORTER XTRP3"/>
    <property type="match status" value="1"/>
</dbReference>
<evidence type="ECO:0000256" key="6">
    <source>
        <dbReference type="ARBA" id="ARBA00023136"/>
    </source>
</evidence>
<keyword evidence="7" id="KW-0325">Glycoprotein</keyword>
<dbReference type="PRINTS" id="PR00176">
    <property type="entry name" value="NANEUSMPORT"/>
</dbReference>
<sequence>MATAEGLRRRRGSFLVPYLIMLIVEGMPLLYLELAVGQRMRQGSIGAWRTISPYLSGVGYDAECEQASSTKYFWYRKTLNISPSIQDSGSLQWEPALCLLLAWLVVYLCILRGTESTGGGRRAVVYFTASMPYCVLIIYLIRGLTLHGATNGLLYMFTPKLEQLANPKAWINAATQIFFSLGLGFGSLIAFASYNEPSNNCQKHAIIVSLINSSTSIFASVVTFSIYGFKATFNYESCLNRVILLLTNSFDLEDGFLTASNLEQVKGYLASTYPDQYSKVFPLIKNCSLESELDTAVQGTGLAFIVYTEAIKNMEVSQLWSVLYFFMLLMLGIGSMLGNTAAILTPLTDSKAITRHLPKEAISGLVCLLNCAVGLVFTLEAGNYWFDIFNDYAATLSLLLIVLVETIAVCYVYGLRRFESDLQAMTGRTLSWYWKIMWAGVSPLLIISLLLFYLSDYILTGTLQYQAWDASQVPALPGPQAASRAQALVF</sequence>
<feature type="binding site" evidence="8">
    <location>
        <position position="331"/>
    </location>
    <ligand>
        <name>Na(+)</name>
        <dbReference type="ChEBI" id="CHEBI:29101"/>
        <label>1</label>
    </ligand>
</feature>
<evidence type="ECO:0000256" key="4">
    <source>
        <dbReference type="ARBA" id="ARBA00022847"/>
    </source>
</evidence>
<evidence type="ECO:0000256" key="7">
    <source>
        <dbReference type="ARBA" id="ARBA00023180"/>
    </source>
</evidence>
<dbReference type="PANTHER" id="PTHR11616">
    <property type="entry name" value="SODIUM/CHLORIDE DEPENDENT TRANSPORTER"/>
    <property type="match status" value="1"/>
</dbReference>
<keyword evidence="11" id="KW-1185">Reference proteome</keyword>
<dbReference type="GO" id="GO:0015816">
    <property type="term" value="P:glycine transport"/>
    <property type="evidence" value="ECO:0007669"/>
    <property type="project" value="TreeGrafter"/>
</dbReference>
<feature type="binding site" evidence="8">
    <location>
        <position position="335"/>
    </location>
    <ligand>
        <name>Na(+)</name>
        <dbReference type="ChEBI" id="CHEBI:29101"/>
        <label>1</label>
    </ligand>
</feature>
<evidence type="ECO:0000256" key="5">
    <source>
        <dbReference type="ARBA" id="ARBA00022989"/>
    </source>
</evidence>
<dbReference type="GO" id="GO:0005298">
    <property type="term" value="F:proline:sodium symporter activity"/>
    <property type="evidence" value="ECO:0007669"/>
    <property type="project" value="TreeGrafter"/>
</dbReference>
<feature type="transmembrane region" description="Helical" evidence="9">
    <location>
        <begin position="436"/>
        <end position="455"/>
    </location>
</feature>
<evidence type="ECO:0000256" key="9">
    <source>
        <dbReference type="SAM" id="Phobius"/>
    </source>
</evidence>
<evidence type="ECO:0000313" key="11">
    <source>
        <dbReference type="Proteomes" id="UP000010556"/>
    </source>
</evidence>